<evidence type="ECO:0000256" key="4">
    <source>
        <dbReference type="ARBA" id="ARBA00022597"/>
    </source>
</evidence>
<dbReference type="OrthoDB" id="9788818at2"/>
<evidence type="ECO:0000256" key="5">
    <source>
        <dbReference type="ARBA" id="ARBA00022679"/>
    </source>
</evidence>
<proteinExistence type="predicted"/>
<protein>
    <submittedName>
        <fullName evidence="9">PTS mannose/fructose/sorbose transporter subunit IIB</fullName>
    </submittedName>
</protein>
<keyword evidence="10" id="KW-1185">Reference proteome</keyword>
<dbReference type="PROSITE" id="PS51101">
    <property type="entry name" value="PTS_EIIB_TYPE_4"/>
    <property type="match status" value="1"/>
</dbReference>
<dbReference type="RefSeq" id="WP_128466341.1">
    <property type="nucleotide sequence ID" value="NZ_CP035108.1"/>
</dbReference>
<evidence type="ECO:0000256" key="1">
    <source>
        <dbReference type="ARBA" id="ARBA00004496"/>
    </source>
</evidence>
<evidence type="ECO:0000256" key="2">
    <source>
        <dbReference type="ARBA" id="ARBA00022448"/>
    </source>
</evidence>
<reference evidence="9 10" key="1">
    <citation type="submission" date="2019-01" db="EMBL/GenBank/DDBJ databases">
        <title>Geovibrio thiophilus DSM 11263, complete genome.</title>
        <authorList>
            <person name="Spring S."/>
            <person name="Bunk B."/>
            <person name="Sproer C."/>
        </authorList>
    </citation>
    <scope>NUCLEOTIDE SEQUENCE [LARGE SCALE GENOMIC DNA]</scope>
    <source>
        <strain evidence="9 10">DSM 11263</strain>
    </source>
</reference>
<dbReference type="GO" id="GO:0009401">
    <property type="term" value="P:phosphoenolpyruvate-dependent sugar phosphotransferase system"/>
    <property type="evidence" value="ECO:0007669"/>
    <property type="project" value="UniProtKB-KW"/>
</dbReference>
<evidence type="ECO:0000256" key="6">
    <source>
        <dbReference type="ARBA" id="ARBA00022683"/>
    </source>
</evidence>
<evidence type="ECO:0000313" key="10">
    <source>
        <dbReference type="Proteomes" id="UP000287502"/>
    </source>
</evidence>
<keyword evidence="4" id="KW-0762">Sugar transport</keyword>
<dbReference type="InterPro" id="IPR004720">
    <property type="entry name" value="PTS_IIB_sorbose-sp"/>
</dbReference>
<evidence type="ECO:0000256" key="7">
    <source>
        <dbReference type="ARBA" id="ARBA00022777"/>
    </source>
</evidence>
<dbReference type="SUPFAM" id="SSF52728">
    <property type="entry name" value="PTS IIb component"/>
    <property type="match status" value="1"/>
</dbReference>
<keyword evidence="2" id="KW-0813">Transport</keyword>
<dbReference type="GO" id="GO:0008982">
    <property type="term" value="F:protein-N(PI)-phosphohistidine-sugar phosphotransferase activity"/>
    <property type="evidence" value="ECO:0007669"/>
    <property type="project" value="InterPro"/>
</dbReference>
<sequence length="163" mass="18799">MKKIIFRVDDRLIHGQVIEGWVKYYKIHRIMVVSDRIAGDSLQRMIYQSALPSGCTLEIMNVEQFISSFEKLKAVKDYTLVLMESVEDLARCTDLIDNDVYVNIGCVACREHKVEVSNTVFLDLDEIEQVCSIRDTVEVYIHKVPWEPSVEIRNFSKLLKGGL</sequence>
<evidence type="ECO:0000313" key="9">
    <source>
        <dbReference type="EMBL" id="QAR33055.1"/>
    </source>
</evidence>
<dbReference type="Proteomes" id="UP000287502">
    <property type="component" value="Chromosome"/>
</dbReference>
<evidence type="ECO:0000259" key="8">
    <source>
        <dbReference type="PROSITE" id="PS51101"/>
    </source>
</evidence>
<dbReference type="InterPro" id="IPR036667">
    <property type="entry name" value="PTS_IIB_sorbose-sp_sf"/>
</dbReference>
<keyword evidence="3" id="KW-0963">Cytoplasm</keyword>
<dbReference type="Pfam" id="PF03830">
    <property type="entry name" value="PTSIIB_sorb"/>
    <property type="match status" value="1"/>
</dbReference>
<keyword evidence="6" id="KW-0598">Phosphotransferase system</keyword>
<name>A0A3R5V146_9BACT</name>
<dbReference type="GO" id="GO:0005737">
    <property type="term" value="C:cytoplasm"/>
    <property type="evidence" value="ECO:0007669"/>
    <property type="project" value="UniProtKB-SubCell"/>
</dbReference>
<keyword evidence="7" id="KW-0418">Kinase</keyword>
<organism evidence="9 10">
    <name type="scientific">Geovibrio thiophilus</name>
    <dbReference type="NCBI Taxonomy" id="139438"/>
    <lineage>
        <taxon>Bacteria</taxon>
        <taxon>Pseudomonadati</taxon>
        <taxon>Deferribacterota</taxon>
        <taxon>Deferribacteres</taxon>
        <taxon>Deferribacterales</taxon>
        <taxon>Geovibrionaceae</taxon>
        <taxon>Geovibrio</taxon>
    </lineage>
</organism>
<gene>
    <name evidence="9" type="ORF">EP073_06425</name>
</gene>
<comment type="subcellular location">
    <subcellularLocation>
        <location evidence="1">Cytoplasm</location>
    </subcellularLocation>
</comment>
<feature type="domain" description="PTS EIIB type-4" evidence="8">
    <location>
        <begin position="1"/>
        <end position="163"/>
    </location>
</feature>
<evidence type="ECO:0000256" key="3">
    <source>
        <dbReference type="ARBA" id="ARBA00022490"/>
    </source>
</evidence>
<keyword evidence="5" id="KW-0808">Transferase</keyword>
<dbReference type="AlphaFoldDB" id="A0A3R5V146"/>
<dbReference type="EMBL" id="CP035108">
    <property type="protein sequence ID" value="QAR33055.1"/>
    <property type="molecule type" value="Genomic_DNA"/>
</dbReference>
<dbReference type="Gene3D" id="3.40.35.10">
    <property type="entry name" value="Phosphotransferase system, sorbose subfamily IIB component"/>
    <property type="match status" value="1"/>
</dbReference>
<dbReference type="GO" id="GO:0016301">
    <property type="term" value="F:kinase activity"/>
    <property type="evidence" value="ECO:0007669"/>
    <property type="project" value="UniProtKB-KW"/>
</dbReference>
<dbReference type="KEGG" id="gtl:EP073_06425"/>
<accession>A0A3R5V146</accession>